<dbReference type="KEGG" id="aaus:EP12_00890"/>
<reference evidence="2 4" key="2">
    <citation type="journal article" date="2018" name="Nat. Biotechnol.">
        <title>A standardized bacterial taxonomy based on genome phylogeny substantially revises the tree of life.</title>
        <authorList>
            <person name="Parks D.H."/>
            <person name="Chuvochina M."/>
            <person name="Waite D.W."/>
            <person name="Rinke C."/>
            <person name="Skarshewski A."/>
            <person name="Chaumeil P.A."/>
            <person name="Hugenholtz P."/>
        </authorList>
    </citation>
    <scope>NUCLEOTIDE SEQUENCE [LARGE SCALE GENOMIC DNA]</scope>
    <source>
        <strain evidence="2">UBA11621</strain>
    </source>
</reference>
<keyword evidence="2" id="KW-0378">Hydrolase</keyword>
<dbReference type="OrthoDB" id="264572at2"/>
<dbReference type="PATRIC" id="fig|589873.4.peg.184"/>
<dbReference type="Proteomes" id="UP000264779">
    <property type="component" value="Unassembled WGS sequence"/>
</dbReference>
<keyword evidence="3" id="KW-1185">Reference proteome</keyword>
<dbReference type="InterPro" id="IPR029058">
    <property type="entry name" value="AB_hydrolase_fold"/>
</dbReference>
<reference evidence="1 3" key="1">
    <citation type="submission" date="2014-06" db="EMBL/GenBank/DDBJ databases">
        <title>Genomes of Alteromonas australica, a world apart.</title>
        <authorList>
            <person name="Gonzaga A."/>
            <person name="Lopez-Perez M."/>
            <person name="Rodriguez-Valera F."/>
        </authorList>
    </citation>
    <scope>NUCLEOTIDE SEQUENCE [LARGE SCALE GENOMIC DNA]</scope>
    <source>
        <strain evidence="1 3">H 17</strain>
    </source>
</reference>
<evidence type="ECO:0000313" key="4">
    <source>
        <dbReference type="Proteomes" id="UP000264779"/>
    </source>
</evidence>
<dbReference type="Gene3D" id="3.40.50.1820">
    <property type="entry name" value="alpha/beta hydrolase"/>
    <property type="match status" value="1"/>
</dbReference>
<dbReference type="GO" id="GO:0016787">
    <property type="term" value="F:hydrolase activity"/>
    <property type="evidence" value="ECO:0007669"/>
    <property type="project" value="UniProtKB-KW"/>
</dbReference>
<proteinExistence type="predicted"/>
<dbReference type="Proteomes" id="UP000056090">
    <property type="component" value="Chromosome"/>
</dbReference>
<dbReference type="EMBL" id="DONK01000157">
    <property type="protein sequence ID" value="HBU51713.1"/>
    <property type="molecule type" value="Genomic_DNA"/>
</dbReference>
<dbReference type="GeneID" id="78253505"/>
<name>A0A075P1X7_9ALTE</name>
<dbReference type="EMBL" id="CP008849">
    <property type="protein sequence ID" value="AIF97367.1"/>
    <property type="molecule type" value="Genomic_DNA"/>
</dbReference>
<dbReference type="AlphaFoldDB" id="A0A075P1X7"/>
<dbReference type="eggNOG" id="COG1073">
    <property type="taxonomic scope" value="Bacteria"/>
</dbReference>
<protein>
    <submittedName>
        <fullName evidence="2">Alpha/beta hydrolase</fullName>
    </submittedName>
</protein>
<dbReference type="SUPFAM" id="SSF53474">
    <property type="entry name" value="alpha/beta-Hydrolases"/>
    <property type="match status" value="1"/>
</dbReference>
<dbReference type="Pfam" id="PF05728">
    <property type="entry name" value="UPF0227"/>
    <property type="match status" value="1"/>
</dbReference>
<accession>A0A075P1X7</accession>
<evidence type="ECO:0000313" key="2">
    <source>
        <dbReference type="EMBL" id="HBU51713.1"/>
    </source>
</evidence>
<evidence type="ECO:0000313" key="3">
    <source>
        <dbReference type="Proteomes" id="UP000056090"/>
    </source>
</evidence>
<evidence type="ECO:0000313" key="1">
    <source>
        <dbReference type="EMBL" id="AIF97367.1"/>
    </source>
</evidence>
<dbReference type="RefSeq" id="WP_044055540.1">
    <property type="nucleotide sequence ID" value="NZ_CALBIY010000109.1"/>
</dbReference>
<organism evidence="1 3">
    <name type="scientific">Alteromonas australica</name>
    <dbReference type="NCBI Taxonomy" id="589873"/>
    <lineage>
        <taxon>Bacteria</taxon>
        <taxon>Pseudomonadati</taxon>
        <taxon>Pseudomonadota</taxon>
        <taxon>Gammaproteobacteria</taxon>
        <taxon>Alteromonadales</taxon>
        <taxon>Alteromonadaceae</taxon>
        <taxon>Alteromonas/Salinimonas group</taxon>
        <taxon>Alteromonas</taxon>
    </lineage>
</organism>
<dbReference type="InterPro" id="IPR008886">
    <property type="entry name" value="UPF0227/Esterase_YqiA"/>
</dbReference>
<sequence>MTTVIFSHGKESGPWGSKITTMSKVAEQLGFRVESIDYQDLDSPEARVDRLVENISQQSDTVILVGSSMGGYVSLVAAERTNVVGVFLLAPALSMPGYEVQNYKYAGEVSMVHGWHDDIVPAENSINYARTCSANLLLVHDVHRLSNSMPQISPFFRNWLKPFDIHRL</sequence>
<gene>
    <name evidence="2" type="ORF">DEB45_10670</name>
    <name evidence="1" type="ORF">EP13_00905</name>
</gene>
<dbReference type="KEGG" id="aal:EP13_00905"/>